<dbReference type="GO" id="GO:0005524">
    <property type="term" value="F:ATP binding"/>
    <property type="evidence" value="ECO:0007669"/>
    <property type="project" value="UniProtKB-KW"/>
</dbReference>
<keyword evidence="9" id="KW-1185">Reference proteome</keyword>
<dbReference type="InterPro" id="IPR041679">
    <property type="entry name" value="DNA2/NAM7-like_C"/>
</dbReference>
<dbReference type="Proteomes" id="UP000604046">
    <property type="component" value="Unassembled WGS sequence"/>
</dbReference>
<reference evidence="8" key="1">
    <citation type="submission" date="2021-02" db="EMBL/GenBank/DDBJ databases">
        <authorList>
            <person name="Dougan E. K."/>
            <person name="Rhodes N."/>
            <person name="Thang M."/>
            <person name="Chan C."/>
        </authorList>
    </citation>
    <scope>NUCLEOTIDE SEQUENCE</scope>
</reference>
<dbReference type="InterPro" id="IPR050534">
    <property type="entry name" value="Coronavir_polyprotein_1ab"/>
</dbReference>
<keyword evidence="6" id="KW-0862">Zinc</keyword>
<dbReference type="InterPro" id="IPR027417">
    <property type="entry name" value="P-loop_NTPase"/>
</dbReference>
<evidence type="ECO:0000313" key="9">
    <source>
        <dbReference type="Proteomes" id="UP000604046"/>
    </source>
</evidence>
<evidence type="ECO:0000256" key="5">
    <source>
        <dbReference type="ARBA" id="ARBA00022840"/>
    </source>
</evidence>
<keyword evidence="5" id="KW-0067">ATP-binding</keyword>
<dbReference type="PANTHER" id="PTHR43788:SF16">
    <property type="entry name" value="HELICASE WITH ZINC FINGER 2"/>
    <property type="match status" value="1"/>
</dbReference>
<dbReference type="InterPro" id="IPR047187">
    <property type="entry name" value="SF1_C_Upf1"/>
</dbReference>
<dbReference type="GO" id="GO:0008270">
    <property type="term" value="F:zinc ion binding"/>
    <property type="evidence" value="ECO:0007669"/>
    <property type="project" value="UniProtKB-KW"/>
</dbReference>
<dbReference type="Pfam" id="PF13086">
    <property type="entry name" value="AAA_11"/>
    <property type="match status" value="1"/>
</dbReference>
<evidence type="ECO:0000256" key="4">
    <source>
        <dbReference type="ARBA" id="ARBA00022806"/>
    </source>
</evidence>
<dbReference type="GO" id="GO:0016787">
    <property type="term" value="F:hydrolase activity"/>
    <property type="evidence" value="ECO:0007669"/>
    <property type="project" value="UniProtKB-KW"/>
</dbReference>
<protein>
    <submittedName>
        <fullName evidence="8">HELZ2 protein</fullName>
    </submittedName>
</protein>
<dbReference type="InterPro" id="IPR013083">
    <property type="entry name" value="Znf_RING/FYVE/PHD"/>
</dbReference>
<dbReference type="Gene3D" id="3.30.40.10">
    <property type="entry name" value="Zinc/RING finger domain, C3HC4 (zinc finger)"/>
    <property type="match status" value="1"/>
</dbReference>
<evidence type="ECO:0000256" key="3">
    <source>
        <dbReference type="ARBA" id="ARBA00022801"/>
    </source>
</evidence>
<name>A0A812RU72_9DINO</name>
<dbReference type="PROSITE" id="PS50089">
    <property type="entry name" value="ZF_RING_2"/>
    <property type="match status" value="1"/>
</dbReference>
<dbReference type="PANTHER" id="PTHR43788">
    <property type="entry name" value="DNA2/NAM7 HELICASE FAMILY MEMBER"/>
    <property type="match status" value="1"/>
</dbReference>
<evidence type="ECO:0000313" key="8">
    <source>
        <dbReference type="EMBL" id="CAE7456066.1"/>
    </source>
</evidence>
<keyword evidence="2" id="KW-0547">Nucleotide-binding</keyword>
<sequence length="1020" mass="109802">MAEVEVEDRGLPWYNLPYLLSCRFRAPAADISVEGLPVLDRRPKPAMPVRVPGGDLLAAIKDVSGEGLALGLSPLNALASFGEAFEAGVSANGCWDKVELLPWSLLHPAGPPSWGEGRDTIVRWRFHVVDLRSKPTDFHAGNKNLLRLTDGAGNWERIRLLSGLLTVEMCLERNLSLHVQVGPCQRDGKVDEQEVRALVFADQLCLCLEHRRPEVGLHCFCPEALLAASDPMPAASEVVNWSSTADYMASWRPAVELEAAASAADEDDTRVLTNVEITWGAKGRGSFVVPSTLASAHRMKMRGLVRGEDGATEVSSGWLCLRLPTQHSARGVGWRGHAGIVDVELVGGDGNAQPLAVVVGEEDAQIPQTMSLRVSFRMVPGASDPSGTIGTRRAGYIVEFIPKSLPYSCMAVALAELSVASSLLREVILHARAPPAPAASVRRCVEDEASWHPEARESFAQSLDLKPWRLNPPQEAAVRGSLEDALSLIHGPPGTGKTTTAAALCVLYALSNLDSGHVAAVLYCTPSNDAADVACLRVAESSARHFQALATKRRQEVVAAGSSEDCPICFNSGCNAITACGHQFHRDCLQKARAAGNSTCPLCRRPLRQSEGGLMALRVYSAEMERGDFPVPKRIDHPSAKPRKVKAVPEVMRPFALHWRCHGQAPGVEPTLESMEVSAAYDRMLQAGLDNPMFDELRTEYYLALSAARAAELRRADVVFATCISARRGGLAAALQASGAPELLQVVLDEAGQAPEPEALCPLTLAKNAKKIVMVGDPKQLRPIIISPQAERMGLNISLLERLSDAPAGRPRLLSLQYRMHQELNEFPAAYFYAGRVRTDPAVLARPPGCLAHPDRPTSPTPLLFWTCSGPSEQISQVRSSTASAKSRFNLAEAVRAAALARSLAAKVGQSRVAVLTWYNAQVAQLSEALSGTSIHIGGVVSSQGNEWDYVLLSTVRSSPGGLGALEDEHLLDVALTRARLGMCVLGAPETLRRVTAWSCFLDHCESRGLVTTSQPVLVP</sequence>
<dbReference type="InterPro" id="IPR041677">
    <property type="entry name" value="DNA2/NAM7_AAA_11"/>
</dbReference>
<dbReference type="EMBL" id="CAJNDS010002380">
    <property type="protein sequence ID" value="CAE7456066.1"/>
    <property type="molecule type" value="Genomic_DNA"/>
</dbReference>
<dbReference type="OrthoDB" id="430574at2759"/>
<dbReference type="Pfam" id="PF13087">
    <property type="entry name" value="AAA_12"/>
    <property type="match status" value="1"/>
</dbReference>
<feature type="domain" description="RING-type" evidence="7">
    <location>
        <begin position="566"/>
        <end position="604"/>
    </location>
</feature>
<dbReference type="AlphaFoldDB" id="A0A812RU72"/>
<dbReference type="InterPro" id="IPR001841">
    <property type="entry name" value="Znf_RING"/>
</dbReference>
<dbReference type="SMART" id="SM00184">
    <property type="entry name" value="RING"/>
    <property type="match status" value="1"/>
</dbReference>
<evidence type="ECO:0000256" key="6">
    <source>
        <dbReference type="PROSITE-ProRule" id="PRU00175"/>
    </source>
</evidence>
<keyword evidence="6" id="KW-0479">Metal-binding</keyword>
<dbReference type="SUPFAM" id="SSF52540">
    <property type="entry name" value="P-loop containing nucleoside triphosphate hydrolases"/>
    <property type="match status" value="1"/>
</dbReference>
<dbReference type="GO" id="GO:0043139">
    <property type="term" value="F:5'-3' DNA helicase activity"/>
    <property type="evidence" value="ECO:0007669"/>
    <property type="project" value="TreeGrafter"/>
</dbReference>
<proteinExistence type="inferred from homology"/>
<dbReference type="Gene3D" id="3.40.50.300">
    <property type="entry name" value="P-loop containing nucleotide triphosphate hydrolases"/>
    <property type="match status" value="2"/>
</dbReference>
<keyword evidence="6" id="KW-0863">Zinc-finger</keyword>
<organism evidence="8 9">
    <name type="scientific">Symbiodinium natans</name>
    <dbReference type="NCBI Taxonomy" id="878477"/>
    <lineage>
        <taxon>Eukaryota</taxon>
        <taxon>Sar</taxon>
        <taxon>Alveolata</taxon>
        <taxon>Dinophyceae</taxon>
        <taxon>Suessiales</taxon>
        <taxon>Symbiodiniaceae</taxon>
        <taxon>Symbiodinium</taxon>
    </lineage>
</organism>
<keyword evidence="3" id="KW-0378">Hydrolase</keyword>
<gene>
    <name evidence="8" type="primary">HELZ2</name>
    <name evidence="8" type="ORF">SNAT2548_LOCUS25133</name>
</gene>
<keyword evidence="4" id="KW-0347">Helicase</keyword>
<evidence type="ECO:0000256" key="2">
    <source>
        <dbReference type="ARBA" id="ARBA00022741"/>
    </source>
</evidence>
<accession>A0A812RU72</accession>
<evidence type="ECO:0000259" key="7">
    <source>
        <dbReference type="PROSITE" id="PS50089"/>
    </source>
</evidence>
<comment type="similarity">
    <text evidence="1">Belongs to the DNA2/NAM7 helicase family.</text>
</comment>
<dbReference type="CDD" id="cd18808">
    <property type="entry name" value="SF1_C_Upf1"/>
    <property type="match status" value="1"/>
</dbReference>
<evidence type="ECO:0000256" key="1">
    <source>
        <dbReference type="ARBA" id="ARBA00007913"/>
    </source>
</evidence>
<comment type="caution">
    <text evidence="8">The sequence shown here is derived from an EMBL/GenBank/DDBJ whole genome shotgun (WGS) entry which is preliminary data.</text>
</comment>